<dbReference type="EMBL" id="QDAG01000004">
    <property type="protein sequence ID" value="KAE8128797.1"/>
    <property type="molecule type" value="Genomic_DNA"/>
</dbReference>
<keyword evidence="2 4" id="KW-0560">Oxidoreductase</keyword>
<evidence type="ECO:0000256" key="1">
    <source>
        <dbReference type="ARBA" id="ARBA00005854"/>
    </source>
</evidence>
<evidence type="ECO:0000256" key="4">
    <source>
        <dbReference type="RuleBase" id="RU003719"/>
    </source>
</evidence>
<dbReference type="AlphaFoldDB" id="A0A5N6S2P0"/>
<dbReference type="Pfam" id="PF02826">
    <property type="entry name" value="2-Hacid_dh_C"/>
    <property type="match status" value="1"/>
</dbReference>
<dbReference type="InterPro" id="IPR006139">
    <property type="entry name" value="D-isomer_2_OHA_DH_cat_dom"/>
</dbReference>
<gene>
    <name evidence="7" type="ORF">DDE84_04925</name>
</gene>
<name>A0A5N6S2P0_9BIFI</name>
<evidence type="ECO:0000259" key="6">
    <source>
        <dbReference type="Pfam" id="PF02826"/>
    </source>
</evidence>
<proteinExistence type="inferred from homology"/>
<evidence type="ECO:0000256" key="2">
    <source>
        <dbReference type="ARBA" id="ARBA00023002"/>
    </source>
</evidence>
<dbReference type="GO" id="GO:0016616">
    <property type="term" value="F:oxidoreductase activity, acting on the CH-OH group of donors, NAD or NADP as acceptor"/>
    <property type="evidence" value="ECO:0007669"/>
    <property type="project" value="InterPro"/>
</dbReference>
<evidence type="ECO:0000256" key="3">
    <source>
        <dbReference type="ARBA" id="ARBA00023027"/>
    </source>
</evidence>
<reference evidence="7 8" key="1">
    <citation type="submission" date="2018-04" db="EMBL/GenBank/DDBJ databases">
        <authorList>
            <person name="Eckel V.P."/>
            <person name="Vogel R.F."/>
        </authorList>
    </citation>
    <scope>NUCLEOTIDE SEQUENCE [LARGE SCALE GENOMIC DNA]</scope>
    <source>
        <strain evidence="8">TMW 2.1764</strain>
    </source>
</reference>
<keyword evidence="8" id="KW-1185">Reference proteome</keyword>
<sequence>MRWGWNMAIDLNDADNAASDTATSDTVISILEPLGVPEAALQAELDTLPKGVTVRSYDTRPTNDDELIERAKDAEALVVTNLPLRSSVLEHCPKLRTIAVAFVGFDHIDLDYCREHGITVSNCPGYSNEAVAELVMLLTLALLREVKANDIAARSAQTSEGLRRNEIAGKTFGIIGTGNIGRRVAELAQVFGARIVAWNRTPRDIEGIEFLPLDDVMRQADIITVHVSSTPQTAHLVSRQLIGLMKPNAVLINTARGPVVDNAALAEALNAGRIAGAGIDVFDEEPPLPADDPLLHSPHMMLTPHIGYATDEALGKRLHEAFGNIRAYLHDGTPTNLVA</sequence>
<evidence type="ECO:0000313" key="7">
    <source>
        <dbReference type="EMBL" id="KAE8128797.1"/>
    </source>
</evidence>
<dbReference type="InterPro" id="IPR036291">
    <property type="entry name" value="NAD(P)-bd_dom_sf"/>
</dbReference>
<dbReference type="Pfam" id="PF00389">
    <property type="entry name" value="2-Hacid_dh"/>
    <property type="match status" value="1"/>
</dbReference>
<dbReference type="SUPFAM" id="SSF51735">
    <property type="entry name" value="NAD(P)-binding Rossmann-fold domains"/>
    <property type="match status" value="1"/>
</dbReference>
<dbReference type="Gene3D" id="3.40.50.720">
    <property type="entry name" value="NAD(P)-binding Rossmann-like Domain"/>
    <property type="match status" value="2"/>
</dbReference>
<dbReference type="PANTHER" id="PTHR43761:SF1">
    <property type="entry name" value="D-ISOMER SPECIFIC 2-HYDROXYACID DEHYDROGENASE CATALYTIC DOMAIN-CONTAINING PROTEIN-RELATED"/>
    <property type="match status" value="1"/>
</dbReference>
<organism evidence="7 8">
    <name type="scientific">Bifidobacterium tibiigranuli</name>
    <dbReference type="NCBI Taxonomy" id="2172043"/>
    <lineage>
        <taxon>Bacteria</taxon>
        <taxon>Bacillati</taxon>
        <taxon>Actinomycetota</taxon>
        <taxon>Actinomycetes</taxon>
        <taxon>Bifidobacteriales</taxon>
        <taxon>Bifidobacteriaceae</taxon>
        <taxon>Bifidobacterium</taxon>
    </lineage>
</organism>
<evidence type="ECO:0000259" key="5">
    <source>
        <dbReference type="Pfam" id="PF00389"/>
    </source>
</evidence>
<dbReference type="InterPro" id="IPR050418">
    <property type="entry name" value="D-iso_2-hydroxyacid_DH_PdxB"/>
</dbReference>
<accession>A0A5N6S2P0</accession>
<feature type="domain" description="D-isomer specific 2-hydroxyacid dehydrogenase catalytic" evidence="5">
    <location>
        <begin position="43"/>
        <end position="338"/>
    </location>
</feature>
<dbReference type="FunFam" id="3.40.50.720:FF:000203">
    <property type="entry name" value="D-3-phosphoglycerate dehydrogenase (SerA)"/>
    <property type="match status" value="1"/>
</dbReference>
<keyword evidence="3" id="KW-0520">NAD</keyword>
<evidence type="ECO:0000313" key="8">
    <source>
        <dbReference type="Proteomes" id="UP000325415"/>
    </source>
</evidence>
<dbReference type="PROSITE" id="PS00671">
    <property type="entry name" value="D_2_HYDROXYACID_DH_3"/>
    <property type="match status" value="1"/>
</dbReference>
<dbReference type="SUPFAM" id="SSF52283">
    <property type="entry name" value="Formate/glycerate dehydrogenase catalytic domain-like"/>
    <property type="match status" value="1"/>
</dbReference>
<dbReference type="GO" id="GO:0051287">
    <property type="term" value="F:NAD binding"/>
    <property type="evidence" value="ECO:0007669"/>
    <property type="project" value="InterPro"/>
</dbReference>
<feature type="domain" description="D-isomer specific 2-hydroxyacid dehydrogenase NAD-binding" evidence="6">
    <location>
        <begin position="138"/>
        <end position="307"/>
    </location>
</feature>
<dbReference type="PANTHER" id="PTHR43761">
    <property type="entry name" value="D-ISOMER SPECIFIC 2-HYDROXYACID DEHYDROGENASE FAMILY PROTEIN (AFU_ORTHOLOGUE AFUA_1G13630)"/>
    <property type="match status" value="1"/>
</dbReference>
<comment type="similarity">
    <text evidence="1 4">Belongs to the D-isomer specific 2-hydroxyacid dehydrogenase family.</text>
</comment>
<dbReference type="InterPro" id="IPR029753">
    <property type="entry name" value="D-isomer_DH_CS"/>
</dbReference>
<protein>
    <submittedName>
        <fullName evidence="7">Hydroxyacid dehydrogenase</fullName>
    </submittedName>
</protein>
<comment type="caution">
    <text evidence="7">The sequence shown here is derived from an EMBL/GenBank/DDBJ whole genome shotgun (WGS) entry which is preliminary data.</text>
</comment>
<dbReference type="InterPro" id="IPR006140">
    <property type="entry name" value="D-isomer_DH_NAD-bd"/>
</dbReference>
<dbReference type="Proteomes" id="UP000325415">
    <property type="component" value="Unassembled WGS sequence"/>
</dbReference>